<dbReference type="PANTHER" id="PTHR35446">
    <property type="entry name" value="SI:CH211-175M2.5"/>
    <property type="match status" value="1"/>
</dbReference>
<evidence type="ECO:0000313" key="2">
    <source>
        <dbReference type="EMBL" id="MBB4248596.1"/>
    </source>
</evidence>
<dbReference type="OrthoDB" id="3667834at2"/>
<dbReference type="RefSeq" id="WP_153114778.1">
    <property type="nucleotide sequence ID" value="NZ_JACIGE010000012.1"/>
</dbReference>
<evidence type="ECO:0000259" key="1">
    <source>
        <dbReference type="Pfam" id="PF02627"/>
    </source>
</evidence>
<comment type="caution">
    <text evidence="2">The sequence shown here is derived from an EMBL/GenBank/DDBJ whole genome shotgun (WGS) entry which is preliminary data.</text>
</comment>
<evidence type="ECO:0000313" key="3">
    <source>
        <dbReference type="Proteomes" id="UP000587070"/>
    </source>
</evidence>
<dbReference type="PANTHER" id="PTHR35446:SF3">
    <property type="entry name" value="CMD DOMAIN-CONTAINING PROTEIN"/>
    <property type="match status" value="1"/>
</dbReference>
<sequence length="185" mass="19679">MSRITVQTPESAAAASLPYLAQARAKNGFIPNLLGVLANAPAALETYLTVSEINSRSSFTLAEREVVQLTAATTHGCTFCVAGHTAIAYKQGKLPETLVEGLRQQSTLPDVKLEALAAFTRAVIRQRGAVTDAELQDFKAAGYGEQQAIEVVLGVALATLCNFSNSLAATELNPELAAYRWQLKA</sequence>
<proteinExistence type="predicted"/>
<protein>
    <submittedName>
        <fullName evidence="2">Putative peroxidase-related enzyme</fullName>
    </submittedName>
</protein>
<dbReference type="InterPro" id="IPR029032">
    <property type="entry name" value="AhpD-like"/>
</dbReference>
<dbReference type="AlphaFoldDB" id="A0A840G9S8"/>
<dbReference type="NCBIfam" id="TIGR00778">
    <property type="entry name" value="ahpD_dom"/>
    <property type="match status" value="1"/>
</dbReference>
<dbReference type="GO" id="GO:0051920">
    <property type="term" value="F:peroxiredoxin activity"/>
    <property type="evidence" value="ECO:0007669"/>
    <property type="project" value="InterPro"/>
</dbReference>
<dbReference type="InterPro" id="IPR003779">
    <property type="entry name" value="CMD-like"/>
</dbReference>
<accession>A0A840G9S8</accession>
<name>A0A840G9S8_RHOTE</name>
<dbReference type="Pfam" id="PF02627">
    <property type="entry name" value="CMD"/>
    <property type="match status" value="1"/>
</dbReference>
<dbReference type="Proteomes" id="UP000587070">
    <property type="component" value="Unassembled WGS sequence"/>
</dbReference>
<feature type="domain" description="Carboxymuconolactone decarboxylase-like" evidence="1">
    <location>
        <begin position="52"/>
        <end position="111"/>
    </location>
</feature>
<dbReference type="SUPFAM" id="SSF69118">
    <property type="entry name" value="AhpD-like"/>
    <property type="match status" value="1"/>
</dbReference>
<dbReference type="Gene3D" id="1.20.1290.10">
    <property type="entry name" value="AhpD-like"/>
    <property type="match status" value="1"/>
</dbReference>
<dbReference type="EMBL" id="JACIGE010000012">
    <property type="protein sequence ID" value="MBB4248596.1"/>
    <property type="molecule type" value="Genomic_DNA"/>
</dbReference>
<organism evidence="2 3">
    <name type="scientific">Rhodocyclus tenuis</name>
    <name type="common">Rhodospirillum tenue</name>
    <dbReference type="NCBI Taxonomy" id="1066"/>
    <lineage>
        <taxon>Bacteria</taxon>
        <taxon>Pseudomonadati</taxon>
        <taxon>Pseudomonadota</taxon>
        <taxon>Betaproteobacteria</taxon>
        <taxon>Rhodocyclales</taxon>
        <taxon>Rhodocyclaceae</taxon>
        <taxon>Rhodocyclus</taxon>
    </lineage>
</organism>
<gene>
    <name evidence="2" type="ORF">GGD90_002995</name>
</gene>
<keyword evidence="3" id="KW-1185">Reference proteome</keyword>
<reference evidence="2 3" key="1">
    <citation type="submission" date="2020-08" db="EMBL/GenBank/DDBJ databases">
        <title>Genome sequencing of Purple Non-Sulfur Bacteria from various extreme environments.</title>
        <authorList>
            <person name="Mayer M."/>
        </authorList>
    </citation>
    <scope>NUCLEOTIDE SEQUENCE [LARGE SCALE GENOMIC DNA]</scope>
    <source>
        <strain evidence="2 3">2761</strain>
    </source>
</reference>
<dbReference type="InterPro" id="IPR004675">
    <property type="entry name" value="AhpD_core"/>
</dbReference>
<keyword evidence="2" id="KW-0575">Peroxidase</keyword>
<keyword evidence="2" id="KW-0560">Oxidoreductase</keyword>